<sequence>MFWPHWKYEEYCEDNSTADETADIVDPPEEPVDAHFGNVVASFFPMADWMAWYDLALDPHAFKIYLHRYKTEIRDYRVKLRAQFAPLAGSFAGKALLAEIGRAGARTARFVPNWNWSAPLNAEASPRNNVGADEDFVNSTAGGKHVRVNGRRRRTTGRGTNSRVAYTPQMWGPGGGSKSKADGDAPDVIIFHELVHAARQMHGLQEFKEVNKGYSFVEEYLATVLTNIYMSERGLKGLLGEHGDKLLDHPEKFLDNYQHIDMSPRELMAKFKTAQPDFYRALSVIPAARAPFNPVQQYETEQRAGQALAATMFGG</sequence>
<name>A0A2J7TJ02_METSI</name>
<reference evidence="2 3" key="1">
    <citation type="submission" date="2017-10" db="EMBL/GenBank/DDBJ databases">
        <title>Genome announcement of Methylocella silvestris TVC from permafrost.</title>
        <authorList>
            <person name="Wang J."/>
            <person name="Geng K."/>
            <person name="Ul-Haque F."/>
            <person name="Crombie A.T."/>
            <person name="Street L.E."/>
            <person name="Wookey P.A."/>
            <person name="Murrell J.C."/>
            <person name="Pratscher J."/>
        </authorList>
    </citation>
    <scope>NUCLEOTIDE SEQUENCE [LARGE SCALE GENOMIC DNA]</scope>
    <source>
        <strain evidence="2 3">TVC</strain>
    </source>
</reference>
<dbReference type="RefSeq" id="WP_102843022.1">
    <property type="nucleotide sequence ID" value="NZ_PDZR01000005.1"/>
</dbReference>
<evidence type="ECO:0000313" key="2">
    <source>
        <dbReference type="EMBL" id="PNG26726.1"/>
    </source>
</evidence>
<evidence type="ECO:0000256" key="1">
    <source>
        <dbReference type="SAM" id="MobiDB-lite"/>
    </source>
</evidence>
<protein>
    <submittedName>
        <fullName evidence="2">Uncharacterized protein</fullName>
    </submittedName>
</protein>
<accession>A0A2J7TJ02</accession>
<proteinExistence type="predicted"/>
<dbReference type="InterPro" id="IPR028208">
    <property type="entry name" value="Effector_pro_NleD-like"/>
</dbReference>
<comment type="caution">
    <text evidence="2">The sequence shown here is derived from an EMBL/GenBank/DDBJ whole genome shotgun (WGS) entry which is preliminary data.</text>
</comment>
<feature type="region of interest" description="Disordered" evidence="1">
    <location>
        <begin position="154"/>
        <end position="179"/>
    </location>
</feature>
<dbReference type="Proteomes" id="UP000236286">
    <property type="component" value="Unassembled WGS sequence"/>
</dbReference>
<gene>
    <name evidence="2" type="ORF">CR492_06980</name>
</gene>
<dbReference type="EMBL" id="PDZR01000005">
    <property type="protein sequence ID" value="PNG26726.1"/>
    <property type="molecule type" value="Genomic_DNA"/>
</dbReference>
<evidence type="ECO:0000313" key="3">
    <source>
        <dbReference type="Proteomes" id="UP000236286"/>
    </source>
</evidence>
<dbReference type="OrthoDB" id="8435832at2"/>
<dbReference type="AlphaFoldDB" id="A0A2J7TJ02"/>
<dbReference type="Pfam" id="PF14891">
    <property type="entry name" value="Peptidase_M91"/>
    <property type="match status" value="1"/>
</dbReference>
<organism evidence="2 3">
    <name type="scientific">Methylocella silvestris</name>
    <dbReference type="NCBI Taxonomy" id="199596"/>
    <lineage>
        <taxon>Bacteria</taxon>
        <taxon>Pseudomonadati</taxon>
        <taxon>Pseudomonadota</taxon>
        <taxon>Alphaproteobacteria</taxon>
        <taxon>Hyphomicrobiales</taxon>
        <taxon>Beijerinckiaceae</taxon>
        <taxon>Methylocella</taxon>
    </lineage>
</organism>